<name>A0A672I8G2_SALFA</name>
<evidence type="ECO:0000313" key="4">
    <source>
        <dbReference type="Proteomes" id="UP000472267"/>
    </source>
</evidence>
<evidence type="ECO:0000259" key="2">
    <source>
        <dbReference type="Pfam" id="PF01849"/>
    </source>
</evidence>
<feature type="region of interest" description="Disordered" evidence="1">
    <location>
        <begin position="56"/>
        <end position="91"/>
    </location>
</feature>
<dbReference type="Proteomes" id="UP000472267">
    <property type="component" value="Unassembled WGS sequence"/>
</dbReference>
<feature type="domain" description="NAC-A/B" evidence="2">
    <location>
        <begin position="13"/>
        <end position="43"/>
    </location>
</feature>
<evidence type="ECO:0000313" key="3">
    <source>
        <dbReference type="Ensembl" id="ENSSFAP00005037452.1"/>
    </source>
</evidence>
<dbReference type="Pfam" id="PF01849">
    <property type="entry name" value="NAC"/>
    <property type="match status" value="1"/>
</dbReference>
<reference evidence="3" key="2">
    <citation type="submission" date="2025-09" db="UniProtKB">
        <authorList>
            <consortium name="Ensembl"/>
        </authorList>
    </citation>
    <scope>IDENTIFICATION</scope>
</reference>
<dbReference type="InterPro" id="IPR002715">
    <property type="entry name" value="Nas_poly-pep-assoc_cplx_dom"/>
</dbReference>
<accession>A0A672I8G2</accession>
<feature type="compositionally biased region" description="Basic and acidic residues" evidence="1">
    <location>
        <begin position="77"/>
        <end position="91"/>
    </location>
</feature>
<evidence type="ECO:0000256" key="1">
    <source>
        <dbReference type="SAM" id="MobiDB-lite"/>
    </source>
</evidence>
<dbReference type="GO" id="GO:0005854">
    <property type="term" value="C:nascent polypeptide-associated complex"/>
    <property type="evidence" value="ECO:0007669"/>
    <property type="project" value="InterPro"/>
</dbReference>
<dbReference type="InterPro" id="IPR016641">
    <property type="entry name" value="EGD2/NACA0like"/>
</dbReference>
<dbReference type="InterPro" id="IPR038187">
    <property type="entry name" value="NAC_A/B_dom_sf"/>
</dbReference>
<dbReference type="AlphaFoldDB" id="A0A672I8G2"/>
<dbReference type="InParanoid" id="A0A672I8G2"/>
<dbReference type="CDD" id="cd22054">
    <property type="entry name" value="NAC_NACA"/>
    <property type="match status" value="1"/>
</dbReference>
<dbReference type="PANTHER" id="PTHR21713">
    <property type="entry name" value="NASCENT POLYPEPTIDE ASSOCIATED COMPLEX ALPHA SUBUNIT-RELATED"/>
    <property type="match status" value="1"/>
</dbReference>
<proteinExistence type="predicted"/>
<organism evidence="3 4">
    <name type="scientific">Salarias fasciatus</name>
    <name type="common">Jewelled blenny</name>
    <name type="synonym">Blennius fasciatus</name>
    <dbReference type="NCBI Taxonomy" id="181472"/>
    <lineage>
        <taxon>Eukaryota</taxon>
        <taxon>Metazoa</taxon>
        <taxon>Chordata</taxon>
        <taxon>Craniata</taxon>
        <taxon>Vertebrata</taxon>
        <taxon>Euteleostomi</taxon>
        <taxon>Actinopterygii</taxon>
        <taxon>Neopterygii</taxon>
        <taxon>Teleostei</taxon>
        <taxon>Neoteleostei</taxon>
        <taxon>Acanthomorphata</taxon>
        <taxon>Ovalentaria</taxon>
        <taxon>Blenniimorphae</taxon>
        <taxon>Blenniiformes</taxon>
        <taxon>Blennioidei</taxon>
        <taxon>Blenniidae</taxon>
        <taxon>Salariinae</taxon>
        <taxon>Salarias</taxon>
    </lineage>
</organism>
<dbReference type="Ensembl" id="ENSSFAT00005038848.1">
    <property type="protein sequence ID" value="ENSSFAP00005037452.1"/>
    <property type="gene ID" value="ENSSFAG00005018840.1"/>
</dbReference>
<protein>
    <recommendedName>
        <fullName evidence="2">NAC-A/B domain-containing protein</fullName>
    </recommendedName>
</protein>
<keyword evidence="4" id="KW-1185">Reference proteome</keyword>
<dbReference type="Gene3D" id="2.20.70.30">
    <property type="entry name" value="Nascent polypeptide-associated complex domain"/>
    <property type="match status" value="1"/>
</dbReference>
<sequence length="103" mass="11534">QSGPGARQMGSQSNNILFLIAKPDAYKSPASDTYIVFGEAKIKYLSQQDQLAAAEKLKENTETPTAQEESEEEEADETRAEVKDLNHVNEVRELQADSPWPYF</sequence>
<reference evidence="3" key="1">
    <citation type="submission" date="2025-08" db="UniProtKB">
        <authorList>
            <consortium name="Ensembl"/>
        </authorList>
    </citation>
    <scope>IDENTIFICATION</scope>
</reference>